<dbReference type="Proteomes" id="UP000054350">
    <property type="component" value="Unassembled WGS sequence"/>
</dbReference>
<dbReference type="VEuPathDB" id="FungiDB:AMAG_18479"/>
<feature type="compositionally biased region" description="Polar residues" evidence="1">
    <location>
        <begin position="142"/>
        <end position="190"/>
    </location>
</feature>
<accession>A0A0L0SC69</accession>
<keyword evidence="3" id="KW-1185">Reference proteome</keyword>
<dbReference type="EMBL" id="GG745335">
    <property type="protein sequence ID" value="KNE60153.1"/>
    <property type="molecule type" value="Genomic_DNA"/>
</dbReference>
<evidence type="ECO:0000313" key="3">
    <source>
        <dbReference type="Proteomes" id="UP000054350"/>
    </source>
</evidence>
<feature type="region of interest" description="Disordered" evidence="1">
    <location>
        <begin position="1"/>
        <end position="193"/>
    </location>
</feature>
<reference evidence="2 3" key="1">
    <citation type="submission" date="2009-11" db="EMBL/GenBank/DDBJ databases">
        <title>Annotation of Allomyces macrogynus ATCC 38327.</title>
        <authorList>
            <consortium name="The Broad Institute Genome Sequencing Platform"/>
            <person name="Russ C."/>
            <person name="Cuomo C."/>
            <person name="Burger G."/>
            <person name="Gray M.W."/>
            <person name="Holland P.W.H."/>
            <person name="King N."/>
            <person name="Lang F.B.F."/>
            <person name="Roger A.J."/>
            <person name="Ruiz-Trillo I."/>
            <person name="Young S.K."/>
            <person name="Zeng Q."/>
            <person name="Gargeya S."/>
            <person name="Fitzgerald M."/>
            <person name="Haas B."/>
            <person name="Abouelleil A."/>
            <person name="Alvarado L."/>
            <person name="Arachchi H.M."/>
            <person name="Berlin A."/>
            <person name="Chapman S.B."/>
            <person name="Gearin G."/>
            <person name="Goldberg J."/>
            <person name="Griggs A."/>
            <person name="Gujja S."/>
            <person name="Hansen M."/>
            <person name="Heiman D."/>
            <person name="Howarth C."/>
            <person name="Larimer J."/>
            <person name="Lui A."/>
            <person name="MacDonald P.J.P."/>
            <person name="McCowen C."/>
            <person name="Montmayeur A."/>
            <person name="Murphy C."/>
            <person name="Neiman D."/>
            <person name="Pearson M."/>
            <person name="Priest M."/>
            <person name="Roberts A."/>
            <person name="Saif S."/>
            <person name="Shea T."/>
            <person name="Sisk P."/>
            <person name="Stolte C."/>
            <person name="Sykes S."/>
            <person name="Wortman J."/>
            <person name="Nusbaum C."/>
            <person name="Birren B."/>
        </authorList>
    </citation>
    <scope>NUCLEOTIDE SEQUENCE [LARGE SCALE GENOMIC DNA]</scope>
    <source>
        <strain evidence="2 3">ATCC 38327</strain>
    </source>
</reference>
<feature type="compositionally biased region" description="Pro residues" evidence="1">
    <location>
        <begin position="97"/>
        <end position="111"/>
    </location>
</feature>
<evidence type="ECO:0000313" key="2">
    <source>
        <dbReference type="EMBL" id="KNE60153.1"/>
    </source>
</evidence>
<name>A0A0L0SC69_ALLM3</name>
<feature type="compositionally biased region" description="Low complexity" evidence="1">
    <location>
        <begin position="18"/>
        <end position="57"/>
    </location>
</feature>
<organism evidence="2 3">
    <name type="scientific">Allomyces macrogynus (strain ATCC 38327)</name>
    <name type="common">Allomyces javanicus var. macrogynus</name>
    <dbReference type="NCBI Taxonomy" id="578462"/>
    <lineage>
        <taxon>Eukaryota</taxon>
        <taxon>Fungi</taxon>
        <taxon>Fungi incertae sedis</taxon>
        <taxon>Blastocladiomycota</taxon>
        <taxon>Blastocladiomycetes</taxon>
        <taxon>Blastocladiales</taxon>
        <taxon>Blastocladiaceae</taxon>
        <taxon>Allomyces</taxon>
    </lineage>
</organism>
<sequence>MTAPTKPSVFRIPPPVTALLGSAPPSPSSPQSSLAPSESQGGSPASGLAGPAARPLSRYPPPPPLPSTEYTPSLGPSRLRRLDSESTKPAASTGKSTPPPSLPLPPPPPTTRLPRGHLPPLSIPSATPAPDSLSPTGAIAVTSPSVHASEGSVQSSAHPSPTVRSRRASSLSDLKDLPTTTSPTQATGPRSTYRIPSVVLYGSVSTASTDSDVPGDDRQPRIFPVASGRGVVPSQFIPTGLGFHSSPAASTIHLSASVGRLGANSSSSLALPNPNAGPKPHRALLPPSPSFVLNPTWSVAIAPPSRSRVSSLSSRLVPQLSRSVRPSFAAPSFGIPRTLQGSQYALPLDGEYVLGRRPLAGGKTRSASLFAALVDTAGVLEG</sequence>
<evidence type="ECO:0000256" key="1">
    <source>
        <dbReference type="SAM" id="MobiDB-lite"/>
    </source>
</evidence>
<dbReference type="STRING" id="578462.A0A0L0SC69"/>
<reference evidence="3" key="2">
    <citation type="submission" date="2009-11" db="EMBL/GenBank/DDBJ databases">
        <title>The Genome Sequence of Allomyces macrogynus strain ATCC 38327.</title>
        <authorList>
            <consortium name="The Broad Institute Genome Sequencing Platform"/>
            <person name="Russ C."/>
            <person name="Cuomo C."/>
            <person name="Shea T."/>
            <person name="Young S.K."/>
            <person name="Zeng Q."/>
            <person name="Koehrsen M."/>
            <person name="Haas B."/>
            <person name="Borodovsky M."/>
            <person name="Guigo R."/>
            <person name="Alvarado L."/>
            <person name="Berlin A."/>
            <person name="Borenstein D."/>
            <person name="Chen Z."/>
            <person name="Engels R."/>
            <person name="Freedman E."/>
            <person name="Gellesch M."/>
            <person name="Goldberg J."/>
            <person name="Griggs A."/>
            <person name="Gujja S."/>
            <person name="Heiman D."/>
            <person name="Hepburn T."/>
            <person name="Howarth C."/>
            <person name="Jen D."/>
            <person name="Larson L."/>
            <person name="Lewis B."/>
            <person name="Mehta T."/>
            <person name="Park D."/>
            <person name="Pearson M."/>
            <person name="Roberts A."/>
            <person name="Saif S."/>
            <person name="Shenoy N."/>
            <person name="Sisk P."/>
            <person name="Stolte C."/>
            <person name="Sykes S."/>
            <person name="Walk T."/>
            <person name="White J."/>
            <person name="Yandava C."/>
            <person name="Burger G."/>
            <person name="Gray M.W."/>
            <person name="Holland P.W.H."/>
            <person name="King N."/>
            <person name="Lang F.B.F."/>
            <person name="Roger A.J."/>
            <person name="Ruiz-Trillo I."/>
            <person name="Lander E."/>
            <person name="Nusbaum C."/>
        </authorList>
    </citation>
    <scope>NUCLEOTIDE SEQUENCE [LARGE SCALE GENOMIC DNA]</scope>
    <source>
        <strain evidence="3">ATCC 38327</strain>
    </source>
</reference>
<proteinExistence type="predicted"/>
<gene>
    <name evidence="2" type="ORF">AMAG_18479</name>
</gene>
<dbReference type="AlphaFoldDB" id="A0A0L0SC69"/>
<protein>
    <submittedName>
        <fullName evidence="2">Uncharacterized protein</fullName>
    </submittedName>
</protein>